<accession>A0A8J9UTE8</accession>
<dbReference type="EMBL" id="OV170225">
    <property type="protein sequence ID" value="CAH0725823.1"/>
    <property type="molecule type" value="Genomic_DNA"/>
</dbReference>
<proteinExistence type="predicted"/>
<dbReference type="Proteomes" id="UP000838878">
    <property type="component" value="Chromosome 5"/>
</dbReference>
<evidence type="ECO:0000313" key="1">
    <source>
        <dbReference type="EMBL" id="CAH0725823.1"/>
    </source>
</evidence>
<dbReference type="OrthoDB" id="7391291at2759"/>
<name>A0A8J9UTE8_9NEOP</name>
<reference evidence="1" key="1">
    <citation type="submission" date="2021-12" db="EMBL/GenBank/DDBJ databases">
        <authorList>
            <person name="Martin H S."/>
        </authorList>
    </citation>
    <scope>NUCLEOTIDE SEQUENCE</scope>
</reference>
<evidence type="ECO:0000313" key="2">
    <source>
        <dbReference type="Proteomes" id="UP000838878"/>
    </source>
</evidence>
<organism evidence="1 2">
    <name type="scientific">Brenthis ino</name>
    <name type="common">lesser marbled fritillary</name>
    <dbReference type="NCBI Taxonomy" id="405034"/>
    <lineage>
        <taxon>Eukaryota</taxon>
        <taxon>Metazoa</taxon>
        <taxon>Ecdysozoa</taxon>
        <taxon>Arthropoda</taxon>
        <taxon>Hexapoda</taxon>
        <taxon>Insecta</taxon>
        <taxon>Pterygota</taxon>
        <taxon>Neoptera</taxon>
        <taxon>Endopterygota</taxon>
        <taxon>Lepidoptera</taxon>
        <taxon>Glossata</taxon>
        <taxon>Ditrysia</taxon>
        <taxon>Papilionoidea</taxon>
        <taxon>Nymphalidae</taxon>
        <taxon>Heliconiinae</taxon>
        <taxon>Argynnini</taxon>
        <taxon>Brenthis</taxon>
    </lineage>
</organism>
<sequence>MFSFHLAALQSELIPYNMRFSTLIALALTVALAVSPRYCEGARLRGLSLTEEEEDFHPERTYREYGLLRNRPARFDNSFDDYGHLRFGRSYE</sequence>
<evidence type="ECO:0008006" key="3">
    <source>
        <dbReference type="Google" id="ProtNLM"/>
    </source>
</evidence>
<gene>
    <name evidence="1" type="ORF">BINO364_LOCUS11365</name>
</gene>
<protein>
    <recommendedName>
        <fullName evidence="3">Sulfakinin</fullName>
    </recommendedName>
</protein>
<keyword evidence="2" id="KW-1185">Reference proteome</keyword>
<feature type="non-terminal residue" evidence="1">
    <location>
        <position position="92"/>
    </location>
</feature>
<dbReference type="AlphaFoldDB" id="A0A8J9UTE8"/>